<evidence type="ECO:0000313" key="2">
    <source>
        <dbReference type="Proteomes" id="UP001193389"/>
    </source>
</evidence>
<dbReference type="Proteomes" id="UP001193389">
    <property type="component" value="Chromosome"/>
</dbReference>
<dbReference type="AlphaFoldDB" id="A0A5K7S4A7"/>
<name>A0A5K7S4A7_9BACT</name>
<evidence type="ECO:0000313" key="1">
    <source>
        <dbReference type="EMBL" id="BBE16310.1"/>
    </source>
</evidence>
<accession>A0A5K7S4A7</accession>
<keyword evidence="2" id="KW-1185">Reference proteome</keyword>
<organism evidence="1 2">
    <name type="scientific">Aquipluma nitroreducens</name>
    <dbReference type="NCBI Taxonomy" id="2010828"/>
    <lineage>
        <taxon>Bacteria</taxon>
        <taxon>Pseudomonadati</taxon>
        <taxon>Bacteroidota</taxon>
        <taxon>Bacteroidia</taxon>
        <taxon>Marinilabiliales</taxon>
        <taxon>Prolixibacteraceae</taxon>
        <taxon>Aquipluma</taxon>
    </lineage>
</organism>
<reference evidence="1" key="1">
    <citation type="journal article" date="2020" name="Int. J. Syst. Evol. Microbiol.">
        <title>Aquipluma nitroreducens gen. nov. sp. nov., a novel facultatively anaerobic bacterium isolated from a freshwater lake.</title>
        <authorList>
            <person name="Watanabe M."/>
            <person name="Kojima H."/>
            <person name="Fukui M."/>
        </authorList>
    </citation>
    <scope>NUCLEOTIDE SEQUENCE</scope>
    <source>
        <strain evidence="1">MeG22</strain>
    </source>
</reference>
<protein>
    <submittedName>
        <fullName evidence="1">Uncharacterized protein</fullName>
    </submittedName>
</protein>
<dbReference type="KEGG" id="anf:AQPE_0447"/>
<proteinExistence type="predicted"/>
<dbReference type="EMBL" id="AP018694">
    <property type="protein sequence ID" value="BBE16310.1"/>
    <property type="molecule type" value="Genomic_DNA"/>
</dbReference>
<gene>
    <name evidence="1" type="ORF">AQPE_0447</name>
</gene>
<sequence>MINNQRLITEEAMKTILFILIFPLAALLPGKELKAQVFDIKPWNGTYPDMQGTYPLSFIAFKGSLIPIPHVFIRTWPTHYYIEVIAEPVYDTEGYVGLLKVNLLKLAERLFEKSQIKGRHEETEQIKNNTETQRDIEKKIFDANSDQLPDVYSIASGFIRLYISIDNLDKLPNCKWLRQTYQKEADELLTRFISVNLFLTDHGKKLEAFDEIHCELNKQIGETDYTYRKVLHFQAFNNNVPQSYAFLKD</sequence>